<dbReference type="AlphaFoldDB" id="A0A1X7MS44"/>
<dbReference type="Proteomes" id="UP000193083">
    <property type="component" value="Unassembled WGS sequence"/>
</dbReference>
<dbReference type="PANTHER" id="PTHR43802">
    <property type="entry name" value="ENOYL-COA HYDRATASE"/>
    <property type="match status" value="1"/>
</dbReference>
<dbReference type="GO" id="GO:0003824">
    <property type="term" value="F:catalytic activity"/>
    <property type="evidence" value="ECO:0007669"/>
    <property type="project" value="UniProtKB-ARBA"/>
</dbReference>
<name>A0A1X7MS44_9HYPH</name>
<evidence type="ECO:0000313" key="2">
    <source>
        <dbReference type="EMBL" id="SMH27650.1"/>
    </source>
</evidence>
<reference evidence="3" key="1">
    <citation type="submission" date="2017-04" db="EMBL/GenBank/DDBJ databases">
        <authorList>
            <person name="Varghese N."/>
            <person name="Submissions S."/>
        </authorList>
    </citation>
    <scope>NUCLEOTIDE SEQUENCE [LARGE SCALE GENOMIC DNA]</scope>
    <source>
        <strain evidence="3">B5P</strain>
    </source>
</reference>
<dbReference type="OrthoDB" id="9781757at2"/>
<accession>A0A1X7MS44</accession>
<evidence type="ECO:0000256" key="1">
    <source>
        <dbReference type="ARBA" id="ARBA00005254"/>
    </source>
</evidence>
<comment type="similarity">
    <text evidence="1">Belongs to the enoyl-CoA hydratase/isomerase family.</text>
</comment>
<dbReference type="PANTHER" id="PTHR43802:SF1">
    <property type="entry name" value="IP11341P-RELATED"/>
    <property type="match status" value="1"/>
</dbReference>
<gene>
    <name evidence="2" type="ORF">SAMN02982922_0594</name>
</gene>
<keyword evidence="3" id="KW-1185">Reference proteome</keyword>
<dbReference type="RefSeq" id="WP_085462787.1">
    <property type="nucleotide sequence ID" value="NZ_FXBL01000004.1"/>
</dbReference>
<sequence>MDDVLLHDHKNGVLTITFNRPDARNAWNHELEDGLRGALLAADADPEVKVVVLTGSGKTFCPGPDPKAISAGTSQRRVAVSDDDFGQRYSYMLGLRKPLIAAVNGAAAGVGLCLALYCDLRFVAETARLTTAFARRGLVAEHGSAWMLPRLVGTMNAADLLLSGRVVGAREAEAMGLARCLPAEGFLDAVRAYAEDLAQNCSPRSMMIIKRQLHGAWSQSLARATTLANEETARSLEAADVKEGMAHFIEKRQARFPPLS</sequence>
<dbReference type="CDD" id="cd06558">
    <property type="entry name" value="crotonase-like"/>
    <property type="match status" value="1"/>
</dbReference>
<dbReference type="InterPro" id="IPR029045">
    <property type="entry name" value="ClpP/crotonase-like_dom_sf"/>
</dbReference>
<dbReference type="SUPFAM" id="SSF52096">
    <property type="entry name" value="ClpP/crotonase"/>
    <property type="match status" value="1"/>
</dbReference>
<dbReference type="EMBL" id="FXBL01000004">
    <property type="protein sequence ID" value="SMH27650.1"/>
    <property type="molecule type" value="Genomic_DNA"/>
</dbReference>
<evidence type="ECO:0000313" key="3">
    <source>
        <dbReference type="Proteomes" id="UP000193083"/>
    </source>
</evidence>
<dbReference type="Pfam" id="PF00378">
    <property type="entry name" value="ECH_1"/>
    <property type="match status" value="1"/>
</dbReference>
<dbReference type="Gene3D" id="3.90.226.10">
    <property type="entry name" value="2-enoyl-CoA Hydratase, Chain A, domain 1"/>
    <property type="match status" value="1"/>
</dbReference>
<proteinExistence type="inferred from homology"/>
<organism evidence="2 3">
    <name type="scientific">Mesorhizobium australicum</name>
    <dbReference type="NCBI Taxonomy" id="536018"/>
    <lineage>
        <taxon>Bacteria</taxon>
        <taxon>Pseudomonadati</taxon>
        <taxon>Pseudomonadota</taxon>
        <taxon>Alphaproteobacteria</taxon>
        <taxon>Hyphomicrobiales</taxon>
        <taxon>Phyllobacteriaceae</taxon>
        <taxon>Mesorhizobium</taxon>
    </lineage>
</organism>
<protein>
    <submittedName>
        <fullName evidence="2">Enoyl-CoA hydratase</fullName>
    </submittedName>
</protein>
<dbReference type="InterPro" id="IPR001753">
    <property type="entry name" value="Enoyl-CoA_hydra/iso"/>
</dbReference>